<reference evidence="3 4" key="1">
    <citation type="journal article" date="2017" name="Biotechnol. Biofuels">
        <title>Differential beta-glucosidase expression as a function of carbon source availability in Talaromyces amestolkiae: a genomic and proteomic approach.</title>
        <authorList>
            <person name="de Eugenio L.I."/>
            <person name="Mendez-Liter J.A."/>
            <person name="Nieto-Dominguez M."/>
            <person name="Alonso L."/>
            <person name="Gil-Munoz J."/>
            <person name="Barriuso J."/>
            <person name="Prieto A."/>
            <person name="Martinez M.J."/>
        </authorList>
    </citation>
    <scope>NUCLEOTIDE SEQUENCE [LARGE SCALE GENOMIC DNA]</scope>
    <source>
        <strain evidence="3 4">CIB</strain>
    </source>
</reference>
<feature type="compositionally biased region" description="Basic and acidic residues" evidence="2">
    <location>
        <begin position="299"/>
        <end position="309"/>
    </location>
</feature>
<dbReference type="EMBL" id="MIKG01000003">
    <property type="protein sequence ID" value="RAO66507.1"/>
    <property type="molecule type" value="Genomic_DNA"/>
</dbReference>
<evidence type="ECO:0000313" key="3">
    <source>
        <dbReference type="EMBL" id="RAO66507.1"/>
    </source>
</evidence>
<dbReference type="PANTHER" id="PTHR33488:SF2">
    <property type="entry name" value="EARLY ENDOSOME ANTIGEN 1-LIKE"/>
    <property type="match status" value="1"/>
</dbReference>
<dbReference type="RefSeq" id="XP_040731024.1">
    <property type="nucleotide sequence ID" value="XM_040874674.1"/>
</dbReference>
<evidence type="ECO:0000256" key="1">
    <source>
        <dbReference type="SAM" id="Coils"/>
    </source>
</evidence>
<name>A0A364KSI6_TALAM</name>
<proteinExistence type="predicted"/>
<accession>A0A364KSI6</accession>
<feature type="compositionally biased region" description="Acidic residues" evidence="2">
    <location>
        <begin position="185"/>
        <end position="194"/>
    </location>
</feature>
<keyword evidence="4" id="KW-1185">Reference proteome</keyword>
<sequence length="639" mass="70381">MEEIRSTSQAVKDTVTMIVKALLRGNLQLSRQLETLIDAAETCKNAAVKMDEELEIWNKYVMELHEACDATDQSTKSKYQIALSDEKARKVEQDLMNKSIADAEKWVKEREEQVKEMKDLVKEELKNYPTGNQLMVMDLVQTLGNAAASASNILAGAAASRIGRGAAFNINTKDASFSSGGDQGSEGDEAADEVANDPAATQLPFAVMAMEQLYGLVCDKTGVQWDLITNQDSTSGKGGQLDLSGVAGSLKRRRTYLEKNKNTKSSKVGKALLKSIGEAETVISELKVERTKSRNMGDTWKKPAKDSKQVTDWQAVVKKTKKDVQKLDTKNKALTSGTKNPPLPGANLQAAASTGSKTASQMAVETASFKVSTAREMYKSSLTSADTARTQLLSFQSQMNNIKADLDSLKEDKLTLEAVKLRLFFTKLSVQIKTLVSSNVIPFKGTVQDAISSPNALIDRMILQQYTVAIWAGFDQFKEIAEFYKSVHDPYIINGLNLVNKMTLQTNVAAGYKEIETYSQASQDAVKNLINAETEKFKTRIEKTYKEIMELEKTALPATEDEQNLIGSAVQNAEGVIKDQLDAKSGPVHYLVQPREKRDEQADKLSNALKPEILQQQADALADEGFFEQNSLEYLGLDD</sequence>
<dbReference type="Proteomes" id="UP000249363">
    <property type="component" value="Unassembled WGS sequence"/>
</dbReference>
<feature type="region of interest" description="Disordered" evidence="2">
    <location>
        <begin position="291"/>
        <end position="355"/>
    </location>
</feature>
<dbReference type="OrthoDB" id="4223572at2759"/>
<dbReference type="GeneID" id="63791736"/>
<keyword evidence="1" id="KW-0175">Coiled coil</keyword>
<protein>
    <submittedName>
        <fullName evidence="3">Uncharacterized protein</fullName>
    </submittedName>
</protein>
<organism evidence="3 4">
    <name type="scientific">Talaromyces amestolkiae</name>
    <dbReference type="NCBI Taxonomy" id="1196081"/>
    <lineage>
        <taxon>Eukaryota</taxon>
        <taxon>Fungi</taxon>
        <taxon>Dikarya</taxon>
        <taxon>Ascomycota</taxon>
        <taxon>Pezizomycotina</taxon>
        <taxon>Eurotiomycetes</taxon>
        <taxon>Eurotiomycetidae</taxon>
        <taxon>Eurotiales</taxon>
        <taxon>Trichocomaceae</taxon>
        <taxon>Talaromyces</taxon>
        <taxon>Talaromyces sect. Talaromyces</taxon>
    </lineage>
</organism>
<evidence type="ECO:0000256" key="2">
    <source>
        <dbReference type="SAM" id="MobiDB-lite"/>
    </source>
</evidence>
<dbReference type="AlphaFoldDB" id="A0A364KSI6"/>
<feature type="region of interest" description="Disordered" evidence="2">
    <location>
        <begin position="175"/>
        <end position="194"/>
    </location>
</feature>
<gene>
    <name evidence="3" type="ORF">BHQ10_002519</name>
</gene>
<evidence type="ECO:0000313" key="4">
    <source>
        <dbReference type="Proteomes" id="UP000249363"/>
    </source>
</evidence>
<feature type="coiled-coil region" evidence="1">
    <location>
        <begin position="392"/>
        <end position="419"/>
    </location>
</feature>
<feature type="compositionally biased region" description="Basic and acidic residues" evidence="2">
    <location>
        <begin position="322"/>
        <end position="331"/>
    </location>
</feature>
<comment type="caution">
    <text evidence="3">The sequence shown here is derived from an EMBL/GenBank/DDBJ whole genome shotgun (WGS) entry which is preliminary data.</text>
</comment>
<dbReference type="STRING" id="1196081.A0A364KSI6"/>
<dbReference type="PANTHER" id="PTHR33488">
    <property type="entry name" value="ZGC:162509"/>
    <property type="match status" value="1"/>
</dbReference>